<dbReference type="PANTHER" id="PTHR21419:SF7">
    <property type="entry name" value="PROTEIN FAM234A"/>
    <property type="match status" value="1"/>
</dbReference>
<evidence type="ECO:0000256" key="3">
    <source>
        <dbReference type="ARBA" id="ARBA00022989"/>
    </source>
</evidence>
<evidence type="ECO:0000256" key="1">
    <source>
        <dbReference type="ARBA" id="ARBA00004167"/>
    </source>
</evidence>
<keyword evidence="10" id="KW-1185">Reference proteome</keyword>
<sequence length="549" mass="60908">MESTDKVTEGSPLKSAEDGTETVTTPSATELKKKSCKEVLGFSRMSHWRTAVFFFSLFLCLTVVFAFSFIIPCPERPQYNVTWNRDFAEAATYDFLAFEQANRDKVMDVLFVIKSTESSPNKSCADAGLPSPCLFMLALDGTKGRTLWERPLDAEFHWAQCGLQTGTRRSWHCLLSHSDNLTAIDKYTGEVVWQQPQPTGLRSSSPVLSVPDLDGDKVSDVVLVASDDTQTQLILLSGKKGTQIGSTVIIDSIATNNHLLHYTKGGSYYVLLQRDSHVCGLALWKIAAKAKLEPVPGLKKDKHLENNASNTTGLVPIYLSEAGSLLRTKDSDDSSDLLAVSKREVALVDGSTLKLRWRFNTIAIIGKPSFGHFNKDNVLDLVVEDDVGNFTKRITILDGQTGGLLWEAKLLASTNSPRPDAIHTTNSFSVFMFWGWVPSESNSSEPLTNVQRSYMLHPSYPNVLLECTNVPDHIVTFKATLMELGRHAAYFLLKGPEKEGSEGTVVLTKRKLKQDVPSCNLRRISDEGALLSKEDLQEAFNRLRFSSDW</sequence>
<proteinExistence type="inferred from homology"/>
<keyword evidence="2 7" id="KW-0812">Transmembrane</keyword>
<dbReference type="EMBL" id="JAHHUM010002704">
    <property type="protein sequence ID" value="KAK5601207.1"/>
    <property type="molecule type" value="Genomic_DNA"/>
</dbReference>
<dbReference type="Gene3D" id="2.130.10.10">
    <property type="entry name" value="YVTN repeat-like/Quinoprotein amine dehydrogenase"/>
    <property type="match status" value="1"/>
</dbReference>
<feature type="region of interest" description="Disordered" evidence="6">
    <location>
        <begin position="1"/>
        <end position="27"/>
    </location>
</feature>
<accession>A0AAV9QY06</accession>
<dbReference type="InterPro" id="IPR055409">
    <property type="entry name" value="Beta-prop_FAM234A_B"/>
</dbReference>
<dbReference type="AlphaFoldDB" id="A0AAV9QY06"/>
<evidence type="ECO:0000256" key="6">
    <source>
        <dbReference type="SAM" id="MobiDB-lite"/>
    </source>
</evidence>
<evidence type="ECO:0000256" key="5">
    <source>
        <dbReference type="ARBA" id="ARBA00025791"/>
    </source>
</evidence>
<keyword evidence="3 7" id="KW-1133">Transmembrane helix</keyword>
<gene>
    <name evidence="9" type="ORF">CRENBAI_002764</name>
</gene>
<evidence type="ECO:0000313" key="10">
    <source>
        <dbReference type="Proteomes" id="UP001311232"/>
    </source>
</evidence>
<evidence type="ECO:0000313" key="9">
    <source>
        <dbReference type="EMBL" id="KAK5601207.1"/>
    </source>
</evidence>
<name>A0AAV9QY06_9TELE</name>
<comment type="subcellular location">
    <subcellularLocation>
        <location evidence="1">Membrane</location>
        <topology evidence="1">Single-pass membrane protein</topology>
    </subcellularLocation>
</comment>
<evidence type="ECO:0000256" key="4">
    <source>
        <dbReference type="ARBA" id="ARBA00023136"/>
    </source>
</evidence>
<dbReference type="GO" id="GO:0016020">
    <property type="term" value="C:membrane"/>
    <property type="evidence" value="ECO:0007669"/>
    <property type="project" value="UniProtKB-SubCell"/>
</dbReference>
<feature type="transmembrane region" description="Helical" evidence="7">
    <location>
        <begin position="51"/>
        <end position="71"/>
    </location>
</feature>
<organism evidence="9 10">
    <name type="scientific">Crenichthys baileyi</name>
    <name type="common">White River springfish</name>
    <dbReference type="NCBI Taxonomy" id="28760"/>
    <lineage>
        <taxon>Eukaryota</taxon>
        <taxon>Metazoa</taxon>
        <taxon>Chordata</taxon>
        <taxon>Craniata</taxon>
        <taxon>Vertebrata</taxon>
        <taxon>Euteleostomi</taxon>
        <taxon>Actinopterygii</taxon>
        <taxon>Neopterygii</taxon>
        <taxon>Teleostei</taxon>
        <taxon>Neoteleostei</taxon>
        <taxon>Acanthomorphata</taxon>
        <taxon>Ovalentaria</taxon>
        <taxon>Atherinomorphae</taxon>
        <taxon>Cyprinodontiformes</taxon>
        <taxon>Goodeidae</taxon>
        <taxon>Crenichthys</taxon>
    </lineage>
</organism>
<evidence type="ECO:0000259" key="8">
    <source>
        <dbReference type="Pfam" id="PF23727"/>
    </source>
</evidence>
<dbReference type="Pfam" id="PF23727">
    <property type="entry name" value="Beta-prop_FAM234A_B"/>
    <property type="match status" value="1"/>
</dbReference>
<protein>
    <recommendedName>
        <fullName evidence="8">FAM234A/B beta-propeller domain-containing protein</fullName>
    </recommendedName>
</protein>
<reference evidence="9 10" key="1">
    <citation type="submission" date="2021-06" db="EMBL/GenBank/DDBJ databases">
        <authorList>
            <person name="Palmer J.M."/>
        </authorList>
    </citation>
    <scope>NUCLEOTIDE SEQUENCE [LARGE SCALE GENOMIC DNA]</scope>
    <source>
        <strain evidence="9 10">MEX-2019</strain>
        <tissue evidence="9">Muscle</tissue>
    </source>
</reference>
<dbReference type="PANTHER" id="PTHR21419">
    <property type="match status" value="1"/>
</dbReference>
<feature type="domain" description="FAM234A/B beta-propeller" evidence="8">
    <location>
        <begin position="83"/>
        <end position="546"/>
    </location>
</feature>
<comment type="caution">
    <text evidence="9">The sequence shown here is derived from an EMBL/GenBank/DDBJ whole genome shotgun (WGS) entry which is preliminary data.</text>
</comment>
<keyword evidence="4 7" id="KW-0472">Membrane</keyword>
<evidence type="ECO:0000256" key="2">
    <source>
        <dbReference type="ARBA" id="ARBA00022692"/>
    </source>
</evidence>
<dbReference type="SUPFAM" id="SSF50998">
    <property type="entry name" value="Quinoprotein alcohol dehydrogenase-like"/>
    <property type="match status" value="1"/>
</dbReference>
<dbReference type="Proteomes" id="UP001311232">
    <property type="component" value="Unassembled WGS sequence"/>
</dbReference>
<dbReference type="InterPro" id="IPR045232">
    <property type="entry name" value="FAM234"/>
</dbReference>
<evidence type="ECO:0000256" key="7">
    <source>
        <dbReference type="SAM" id="Phobius"/>
    </source>
</evidence>
<dbReference type="InterPro" id="IPR015943">
    <property type="entry name" value="WD40/YVTN_repeat-like_dom_sf"/>
</dbReference>
<dbReference type="InterPro" id="IPR011047">
    <property type="entry name" value="Quinoprotein_ADH-like_sf"/>
</dbReference>
<comment type="similarity">
    <text evidence="5">Belongs to the FAM234 family.</text>
</comment>